<comment type="caution">
    <text evidence="2">The sequence shown here is derived from an EMBL/GenBank/DDBJ whole genome shotgun (WGS) entry which is preliminary data.</text>
</comment>
<organism evidence="2 3">
    <name type="scientific">Trichonephila clavipes</name>
    <name type="common">Golden silk orbweaver</name>
    <name type="synonym">Nephila clavipes</name>
    <dbReference type="NCBI Taxonomy" id="2585209"/>
    <lineage>
        <taxon>Eukaryota</taxon>
        <taxon>Metazoa</taxon>
        <taxon>Ecdysozoa</taxon>
        <taxon>Arthropoda</taxon>
        <taxon>Chelicerata</taxon>
        <taxon>Arachnida</taxon>
        <taxon>Araneae</taxon>
        <taxon>Araneomorphae</taxon>
        <taxon>Entelegynae</taxon>
        <taxon>Araneoidea</taxon>
        <taxon>Nephilidae</taxon>
        <taxon>Trichonephila</taxon>
    </lineage>
</organism>
<evidence type="ECO:0000256" key="1">
    <source>
        <dbReference type="ARBA" id="ARBA00004123"/>
    </source>
</evidence>
<evidence type="ECO:0000313" key="2">
    <source>
        <dbReference type="EMBL" id="GFY16162.1"/>
    </source>
</evidence>
<dbReference type="AlphaFoldDB" id="A0A8X6VF30"/>
<dbReference type="GO" id="GO:0005634">
    <property type="term" value="C:nucleus"/>
    <property type="evidence" value="ECO:0007669"/>
    <property type="project" value="UniProtKB-SubCell"/>
</dbReference>
<gene>
    <name evidence="2" type="ORF">TNCV_2348071</name>
</gene>
<name>A0A8X6VF30_TRICX</name>
<dbReference type="EMBL" id="BMAU01021338">
    <property type="protein sequence ID" value="GFY16162.1"/>
    <property type="molecule type" value="Genomic_DNA"/>
</dbReference>
<dbReference type="Proteomes" id="UP000887159">
    <property type="component" value="Unassembled WGS sequence"/>
</dbReference>
<comment type="subcellular location">
    <subcellularLocation>
        <location evidence="1">Nucleus</location>
    </subcellularLocation>
</comment>
<proteinExistence type="predicted"/>
<protein>
    <submittedName>
        <fullName evidence="2">Uncharacterized protein</fullName>
    </submittedName>
</protein>
<dbReference type="SUPFAM" id="SSF46689">
    <property type="entry name" value="Homeodomain-like"/>
    <property type="match status" value="1"/>
</dbReference>
<dbReference type="InterPro" id="IPR009057">
    <property type="entry name" value="Homeodomain-like_sf"/>
</dbReference>
<sequence length="83" mass="9354">MCREVSIIIVPFRHLIALGDGPRSSEPRSGQIVEYRDCGLSYCIIAARVGRDPMTFSRMWNRWVQDGTTKGRAESQRPPVTSS</sequence>
<accession>A0A8X6VF30</accession>
<reference evidence="2" key="1">
    <citation type="submission" date="2020-08" db="EMBL/GenBank/DDBJ databases">
        <title>Multicomponent nature underlies the extraordinary mechanical properties of spider dragline silk.</title>
        <authorList>
            <person name="Kono N."/>
            <person name="Nakamura H."/>
            <person name="Mori M."/>
            <person name="Yoshida Y."/>
            <person name="Ohtoshi R."/>
            <person name="Malay A.D."/>
            <person name="Moran D.A.P."/>
            <person name="Tomita M."/>
            <person name="Numata K."/>
            <person name="Arakawa K."/>
        </authorList>
    </citation>
    <scope>NUCLEOTIDE SEQUENCE</scope>
</reference>
<evidence type="ECO:0000313" key="3">
    <source>
        <dbReference type="Proteomes" id="UP000887159"/>
    </source>
</evidence>
<keyword evidence="3" id="KW-1185">Reference proteome</keyword>